<accession>A0ABQ7LYF5</accession>
<sequence>YAYTTRIDGELHADWWLFTYFVLIHGHARVGRLQRAFQYSTEQLQLHYAYKQELGPWEMGRGCQANCIKRMLDACTRWALFKHLDTEHASREAEFLDNWPVSFLSAYGLMHIGSALIATSSGDNTALRNRSNVVEARYFTWNSFLHASMGLLYTQQRQEE</sequence>
<gene>
    <name evidence="1" type="primary">A08p036730.1_BraROA</name>
    <name evidence="1" type="ORF">IGI04_032136</name>
</gene>
<comment type="caution">
    <text evidence="1">The sequence shown here is derived from an EMBL/GenBank/DDBJ whole genome shotgun (WGS) entry which is preliminary data.</text>
</comment>
<keyword evidence="2" id="KW-1185">Reference proteome</keyword>
<feature type="non-terminal residue" evidence="1">
    <location>
        <position position="1"/>
    </location>
</feature>
<evidence type="ECO:0000313" key="1">
    <source>
        <dbReference type="EMBL" id="KAG5390595.1"/>
    </source>
</evidence>
<protein>
    <submittedName>
        <fullName evidence="1">Uncharacterized protein</fullName>
    </submittedName>
</protein>
<name>A0ABQ7LYF5_BRACM</name>
<dbReference type="EMBL" id="JADBGQ010000007">
    <property type="protein sequence ID" value="KAG5390595.1"/>
    <property type="molecule type" value="Genomic_DNA"/>
</dbReference>
<organism evidence="1 2">
    <name type="scientific">Brassica rapa subsp. trilocularis</name>
    <dbReference type="NCBI Taxonomy" id="1813537"/>
    <lineage>
        <taxon>Eukaryota</taxon>
        <taxon>Viridiplantae</taxon>
        <taxon>Streptophyta</taxon>
        <taxon>Embryophyta</taxon>
        <taxon>Tracheophyta</taxon>
        <taxon>Spermatophyta</taxon>
        <taxon>Magnoliopsida</taxon>
        <taxon>eudicotyledons</taxon>
        <taxon>Gunneridae</taxon>
        <taxon>Pentapetalae</taxon>
        <taxon>rosids</taxon>
        <taxon>malvids</taxon>
        <taxon>Brassicales</taxon>
        <taxon>Brassicaceae</taxon>
        <taxon>Brassiceae</taxon>
        <taxon>Brassica</taxon>
    </lineage>
</organism>
<dbReference type="Proteomes" id="UP000823674">
    <property type="component" value="Chromosome A08"/>
</dbReference>
<reference evidence="1 2" key="1">
    <citation type="submission" date="2021-03" db="EMBL/GenBank/DDBJ databases">
        <authorList>
            <person name="King G.J."/>
            <person name="Bancroft I."/>
            <person name="Baten A."/>
            <person name="Bloomfield J."/>
            <person name="Borpatragohain P."/>
            <person name="He Z."/>
            <person name="Irish N."/>
            <person name="Irwin J."/>
            <person name="Liu K."/>
            <person name="Mauleon R.P."/>
            <person name="Moore J."/>
            <person name="Morris R."/>
            <person name="Ostergaard L."/>
            <person name="Wang B."/>
            <person name="Wells R."/>
        </authorList>
    </citation>
    <scope>NUCLEOTIDE SEQUENCE [LARGE SCALE GENOMIC DNA]</scope>
    <source>
        <strain evidence="1">R-o-18</strain>
        <tissue evidence="1">Leaf</tissue>
    </source>
</reference>
<proteinExistence type="predicted"/>
<evidence type="ECO:0000313" key="2">
    <source>
        <dbReference type="Proteomes" id="UP000823674"/>
    </source>
</evidence>